<dbReference type="EMBL" id="JBJHZY010000001">
    <property type="protein sequence ID" value="MFL0266576.1"/>
    <property type="molecule type" value="Genomic_DNA"/>
</dbReference>
<evidence type="ECO:0000256" key="1">
    <source>
        <dbReference type="SAM" id="MobiDB-lite"/>
    </source>
</evidence>
<evidence type="ECO:0000313" key="4">
    <source>
        <dbReference type="Proteomes" id="UP001623661"/>
    </source>
</evidence>
<keyword evidence="2" id="KW-0732">Signal</keyword>
<evidence type="ECO:0008006" key="5">
    <source>
        <dbReference type="Google" id="ProtNLM"/>
    </source>
</evidence>
<feature type="compositionally biased region" description="Polar residues" evidence="1">
    <location>
        <begin position="271"/>
        <end position="286"/>
    </location>
</feature>
<keyword evidence="4" id="KW-1185">Reference proteome</keyword>
<organism evidence="3 4">
    <name type="scientific">Candidatus Clostridium radicumherbarum</name>
    <dbReference type="NCBI Taxonomy" id="3381662"/>
    <lineage>
        <taxon>Bacteria</taxon>
        <taxon>Bacillati</taxon>
        <taxon>Bacillota</taxon>
        <taxon>Clostridia</taxon>
        <taxon>Eubacteriales</taxon>
        <taxon>Clostridiaceae</taxon>
        <taxon>Clostridium</taxon>
    </lineage>
</organism>
<reference evidence="3 4" key="1">
    <citation type="submission" date="2024-11" db="EMBL/GenBank/DDBJ databases">
        <authorList>
            <person name="Heng Y.C."/>
            <person name="Lim A.C.H."/>
            <person name="Lee J.K.Y."/>
            <person name="Kittelmann S."/>
        </authorList>
    </citation>
    <scope>NUCLEOTIDE SEQUENCE [LARGE SCALE GENOMIC DNA]</scope>
    <source>
        <strain evidence="3 4">WILCCON 0202</strain>
    </source>
</reference>
<name>A0ABW8TPX6_9CLOT</name>
<comment type="caution">
    <text evidence="3">The sequence shown here is derived from an EMBL/GenBank/DDBJ whole genome shotgun (WGS) entry which is preliminary data.</text>
</comment>
<accession>A0ABW8TPX6</accession>
<proteinExistence type="predicted"/>
<sequence>MNKKIVALVTSLALGGTMLVTTAFASANEVSGYDTYKAALLNMQNVKSLTCKADVDLKDNGNSLIAADSQVKVNLDNKTMSSTVDLKNGSLEKSVSVFKETDKTITKTSDSDVYNVIQLNKSNENKASNKKDEKISPERLQSLTNIADALVGNMKSYFTLSNNTDGSKTVTVKLSESQVLPVANAVASAIMKDKGTFDVKENKLGSNFTVNVPKLESDIRVTSLDVTANINKDNIIDNQVINVTLVGKDANGIEHNLTAAVNMNISNMNNTTPDSVNLSGKQTKTVTEQDFRHRN</sequence>
<dbReference type="Proteomes" id="UP001623661">
    <property type="component" value="Unassembled WGS sequence"/>
</dbReference>
<evidence type="ECO:0000313" key="3">
    <source>
        <dbReference type="EMBL" id="MFL0266576.1"/>
    </source>
</evidence>
<feature type="signal peptide" evidence="2">
    <location>
        <begin position="1"/>
        <end position="25"/>
    </location>
</feature>
<feature type="region of interest" description="Disordered" evidence="1">
    <location>
        <begin position="271"/>
        <end position="295"/>
    </location>
</feature>
<evidence type="ECO:0000256" key="2">
    <source>
        <dbReference type="SAM" id="SignalP"/>
    </source>
</evidence>
<gene>
    <name evidence="3" type="ORF">ACJDUH_00585</name>
</gene>
<feature type="chain" id="PRO_5046795624" description="S-layer protein" evidence="2">
    <location>
        <begin position="26"/>
        <end position="295"/>
    </location>
</feature>
<protein>
    <recommendedName>
        <fullName evidence="5">S-layer protein</fullName>
    </recommendedName>
</protein>
<dbReference type="RefSeq" id="WP_406763207.1">
    <property type="nucleotide sequence ID" value="NZ_JBJHZY010000001.1"/>
</dbReference>